<dbReference type="GeneID" id="92374013"/>
<feature type="domain" description="Aminotransferase class V" evidence="10">
    <location>
        <begin position="25"/>
        <end position="143"/>
    </location>
</feature>
<evidence type="ECO:0000256" key="8">
    <source>
        <dbReference type="ARBA" id="ARBA00023014"/>
    </source>
</evidence>
<comment type="caution">
    <text evidence="11">The sequence shown here is derived from an EMBL/GenBank/DDBJ whole genome shotgun (WGS) entry which is preliminary data.</text>
</comment>
<keyword evidence="6" id="KW-0663">Pyridoxal phosphate</keyword>
<keyword evidence="8" id="KW-0411">Iron-sulfur</keyword>
<dbReference type="InterPro" id="IPR020578">
    <property type="entry name" value="Aminotrans_V_PyrdxlP_BS"/>
</dbReference>
<evidence type="ECO:0000256" key="5">
    <source>
        <dbReference type="ARBA" id="ARBA00022723"/>
    </source>
</evidence>
<dbReference type="Proteomes" id="UP000195570">
    <property type="component" value="Unassembled WGS sequence"/>
</dbReference>
<gene>
    <name evidence="11" type="ORF">TEOVI_000007300</name>
</gene>
<proteinExistence type="inferred from homology"/>
<evidence type="ECO:0000259" key="10">
    <source>
        <dbReference type="Pfam" id="PF00266"/>
    </source>
</evidence>
<dbReference type="RefSeq" id="XP_067076121.1">
    <property type="nucleotide sequence ID" value="XM_067220020.1"/>
</dbReference>
<evidence type="ECO:0000256" key="4">
    <source>
        <dbReference type="ARBA" id="ARBA00022679"/>
    </source>
</evidence>
<dbReference type="EC" id="2.8.1.7" evidence="3"/>
<dbReference type="GO" id="GO:0016829">
    <property type="term" value="F:lyase activity"/>
    <property type="evidence" value="ECO:0007669"/>
    <property type="project" value="UniProtKB-KW"/>
</dbReference>
<dbReference type="EMBL" id="CZPT02000044">
    <property type="protein sequence ID" value="SCU64341.1"/>
    <property type="molecule type" value="Genomic_DNA"/>
</dbReference>
<dbReference type="Pfam" id="PF00266">
    <property type="entry name" value="Aminotran_5"/>
    <property type="match status" value="2"/>
</dbReference>
<dbReference type="Gene3D" id="3.90.1150.10">
    <property type="entry name" value="Aspartate Aminotransferase, domain 1"/>
    <property type="match status" value="1"/>
</dbReference>
<dbReference type="GO" id="GO:0031071">
    <property type="term" value="F:cysteine desulfurase activity"/>
    <property type="evidence" value="ECO:0007669"/>
    <property type="project" value="UniProtKB-EC"/>
</dbReference>
<reference evidence="11" key="1">
    <citation type="submission" date="2016-09" db="EMBL/GenBank/DDBJ databases">
        <authorList>
            <person name="Hebert L."/>
            <person name="Moumen B."/>
        </authorList>
    </citation>
    <scope>NUCLEOTIDE SEQUENCE [LARGE SCALE GENOMIC DNA]</scope>
    <source>
        <strain evidence="11">OVI</strain>
    </source>
</reference>
<evidence type="ECO:0000256" key="1">
    <source>
        <dbReference type="ARBA" id="ARBA00001933"/>
    </source>
</evidence>
<dbReference type="GO" id="GO:0046872">
    <property type="term" value="F:metal ion binding"/>
    <property type="evidence" value="ECO:0007669"/>
    <property type="project" value="UniProtKB-KW"/>
</dbReference>
<dbReference type="PANTHER" id="PTHR11601:SF34">
    <property type="entry name" value="CYSTEINE DESULFURASE"/>
    <property type="match status" value="1"/>
</dbReference>
<evidence type="ECO:0000256" key="3">
    <source>
        <dbReference type="ARBA" id="ARBA00012239"/>
    </source>
</evidence>
<dbReference type="InterPro" id="IPR000192">
    <property type="entry name" value="Aminotrans_V_dom"/>
</dbReference>
<comment type="cofactor">
    <cofactor evidence="1 9">
        <name>pyridoxal 5'-phosphate</name>
        <dbReference type="ChEBI" id="CHEBI:597326"/>
    </cofactor>
</comment>
<dbReference type="InterPro" id="IPR015424">
    <property type="entry name" value="PyrdxlP-dep_Trfase"/>
</dbReference>
<dbReference type="Gene3D" id="1.10.260.50">
    <property type="match status" value="1"/>
</dbReference>
<keyword evidence="4" id="KW-0808">Transferase</keyword>
<keyword evidence="11" id="KW-0456">Lyase</keyword>
<evidence type="ECO:0000256" key="2">
    <source>
        <dbReference type="ARBA" id="ARBA00006490"/>
    </source>
</evidence>
<feature type="domain" description="Aminotransferase class V" evidence="10">
    <location>
        <begin position="192"/>
        <end position="435"/>
    </location>
</feature>
<dbReference type="InterPro" id="IPR015421">
    <property type="entry name" value="PyrdxlP-dep_Trfase_major"/>
</dbReference>
<dbReference type="AlphaFoldDB" id="A0A1G4HYG7"/>
<protein>
    <recommendedName>
        <fullName evidence="3">cysteine desulfurase</fullName>
        <ecNumber evidence="3">2.8.1.7</ecNumber>
    </recommendedName>
</protein>
<evidence type="ECO:0000313" key="11">
    <source>
        <dbReference type="EMBL" id="SCU64341.1"/>
    </source>
</evidence>
<evidence type="ECO:0000256" key="7">
    <source>
        <dbReference type="ARBA" id="ARBA00023004"/>
    </source>
</evidence>
<sequence length="451" mass="48958">MCSIEGPPLKKLRPQPLTPTDPIPIYLDYNATTPLCMESWRAMSAIVPFSWGNPSSVHPYGLAAKFVLDEARGKVANAIRAVTPANVIFTSGGTEANNLAIIGGFTALRERLPSRHYIITTNVEHPAVEEVLKFLEREHSAVVKGGDRRMSGGKKQQPPPVEVYRFPVDPRTGCVRTDEWRKLLLELPGGPQNVALVTVMHANNEIGGINPIDDLVKLVKEICGEETLFHTDAAQSIGKVPVNVSAMRVDMLSICSHKFYGPKGVGALYVRDGVRIRNILFGANHENGARPGTENVLLVTGMAEALHVACKNLTANAATMRNTRDELFRVIKQEVSKVGMDCVLNGDIDHALPNTLSVALFKVTDSGKRRYISAHGLIQAVGDKVCMSSGAACHSAEENVVVSASLRSVGVDLDRAVGTLRLSTGRTTTMAEVRRAARIIVRRAVQQFGEF</sequence>
<dbReference type="PROSITE" id="PS00595">
    <property type="entry name" value="AA_TRANSFER_CLASS_5"/>
    <property type="match status" value="1"/>
</dbReference>
<dbReference type="InterPro" id="IPR016454">
    <property type="entry name" value="Cysteine_dSase"/>
</dbReference>
<keyword evidence="12" id="KW-1185">Reference proteome</keyword>
<organism evidence="11 12">
    <name type="scientific">Trypanosoma equiperdum</name>
    <dbReference type="NCBI Taxonomy" id="5694"/>
    <lineage>
        <taxon>Eukaryota</taxon>
        <taxon>Discoba</taxon>
        <taxon>Euglenozoa</taxon>
        <taxon>Kinetoplastea</taxon>
        <taxon>Metakinetoplastina</taxon>
        <taxon>Trypanosomatida</taxon>
        <taxon>Trypanosomatidae</taxon>
        <taxon>Trypanosoma</taxon>
    </lineage>
</organism>
<comment type="similarity">
    <text evidence="2">Belongs to the class-V pyridoxal-phosphate-dependent aminotransferase family. NifS/IscS subfamily.</text>
</comment>
<dbReference type="VEuPathDB" id="TriTrypDB:TEOVI_000007300"/>
<evidence type="ECO:0000256" key="9">
    <source>
        <dbReference type="RuleBase" id="RU004504"/>
    </source>
</evidence>
<dbReference type="Gene3D" id="3.40.640.10">
    <property type="entry name" value="Type I PLP-dependent aspartate aminotransferase-like (Major domain)"/>
    <property type="match status" value="1"/>
</dbReference>
<dbReference type="InterPro" id="IPR015422">
    <property type="entry name" value="PyrdxlP-dep_Trfase_small"/>
</dbReference>
<dbReference type="GO" id="GO:0051536">
    <property type="term" value="F:iron-sulfur cluster binding"/>
    <property type="evidence" value="ECO:0007669"/>
    <property type="project" value="UniProtKB-KW"/>
</dbReference>
<accession>A0A1G4HYG7</accession>
<name>A0A1G4HYG7_TRYEQ</name>
<dbReference type="SUPFAM" id="SSF53383">
    <property type="entry name" value="PLP-dependent transferases"/>
    <property type="match status" value="1"/>
</dbReference>
<keyword evidence="7" id="KW-0408">Iron</keyword>
<keyword evidence="5" id="KW-0479">Metal-binding</keyword>
<evidence type="ECO:0000313" key="12">
    <source>
        <dbReference type="Proteomes" id="UP000195570"/>
    </source>
</evidence>
<dbReference type="PANTHER" id="PTHR11601">
    <property type="entry name" value="CYSTEINE DESULFURYLASE FAMILY MEMBER"/>
    <property type="match status" value="1"/>
</dbReference>
<dbReference type="PIRSF" id="PIRSF005572">
    <property type="entry name" value="NifS"/>
    <property type="match status" value="1"/>
</dbReference>
<evidence type="ECO:0000256" key="6">
    <source>
        <dbReference type="ARBA" id="ARBA00022898"/>
    </source>
</evidence>